<feature type="transmembrane region" description="Helical" evidence="1">
    <location>
        <begin position="35"/>
        <end position="54"/>
    </location>
</feature>
<evidence type="ECO:0000256" key="1">
    <source>
        <dbReference type="SAM" id="Phobius"/>
    </source>
</evidence>
<dbReference type="Proteomes" id="UP000523955">
    <property type="component" value="Unassembled WGS sequence"/>
</dbReference>
<feature type="transmembrane region" description="Helical" evidence="1">
    <location>
        <begin position="197"/>
        <end position="217"/>
    </location>
</feature>
<comment type="caution">
    <text evidence="2">The sequence shown here is derived from an EMBL/GenBank/DDBJ whole genome shotgun (WGS) entry which is preliminary data.</text>
</comment>
<keyword evidence="3" id="KW-1185">Reference proteome</keyword>
<feature type="transmembrane region" description="Helical" evidence="1">
    <location>
        <begin position="229"/>
        <end position="245"/>
    </location>
</feature>
<feature type="transmembrane region" description="Helical" evidence="1">
    <location>
        <begin position="168"/>
        <end position="185"/>
    </location>
</feature>
<keyword evidence="1" id="KW-0472">Membrane</keyword>
<keyword evidence="1" id="KW-1133">Transmembrane helix</keyword>
<dbReference type="AlphaFoldDB" id="A0A7X0RJE3"/>
<organism evidence="2 3">
    <name type="scientific">Nocardioides luti</name>
    <dbReference type="NCBI Taxonomy" id="2761101"/>
    <lineage>
        <taxon>Bacteria</taxon>
        <taxon>Bacillati</taxon>
        <taxon>Actinomycetota</taxon>
        <taxon>Actinomycetes</taxon>
        <taxon>Propionibacteriales</taxon>
        <taxon>Nocardioidaceae</taxon>
        <taxon>Nocardioides</taxon>
    </lineage>
</organism>
<gene>
    <name evidence="2" type="ORF">H5V45_18100</name>
</gene>
<evidence type="ECO:0000313" key="3">
    <source>
        <dbReference type="Proteomes" id="UP000523955"/>
    </source>
</evidence>
<sequence>MTSGTTDDQALRARPRLAPLAPLTWEHQRRSGWSWLRLVVVVGWLVFGAGYAVTVEHPGSYDDLVSRVSAGDVQQVTVRGDAYDEAGGGRTTVEVAWRDGVLRRVATVLQVPPARLARGPVTPPSGTSVVSGKVITQLTGLQPGLDVTRAEQVHRSGWTIFGLPMTSWWRWVGLGLALATLWLLVSGPEPWRGTRWAWFWLMFLGSPVGLAAFLVLAGPPLSPRSHRRITGGWAFLLALLIGSVTQS</sequence>
<proteinExistence type="predicted"/>
<evidence type="ECO:0000313" key="2">
    <source>
        <dbReference type="EMBL" id="MBB6629245.1"/>
    </source>
</evidence>
<dbReference type="EMBL" id="JACKXE010000001">
    <property type="protein sequence ID" value="MBB6629245.1"/>
    <property type="molecule type" value="Genomic_DNA"/>
</dbReference>
<name>A0A7X0RJE3_9ACTN</name>
<reference evidence="2 3" key="1">
    <citation type="submission" date="2020-08" db="EMBL/GenBank/DDBJ databases">
        <authorList>
            <person name="Seo M.-J."/>
        </authorList>
    </citation>
    <scope>NUCLEOTIDE SEQUENCE [LARGE SCALE GENOMIC DNA]</scope>
    <source>
        <strain evidence="2 3">KIGAM211</strain>
    </source>
</reference>
<keyword evidence="1" id="KW-0812">Transmembrane</keyword>
<accession>A0A7X0RJE3</accession>
<dbReference type="RefSeq" id="WP_185254219.1">
    <property type="nucleotide sequence ID" value="NZ_JACKXE010000001.1"/>
</dbReference>
<protein>
    <submittedName>
        <fullName evidence="2">Uncharacterized protein</fullName>
    </submittedName>
</protein>